<sequence>MFEQLFEAFEAKRCGHKSRRFSTLWINLWSVLEEKVSATRCTSVDALKTALTRYWDGISVEMLFTIRCENKLFITYTVEVIDVFD</sequence>
<dbReference type="EMBL" id="JAHQIW010005918">
    <property type="protein sequence ID" value="KAJ1367469.1"/>
    <property type="molecule type" value="Genomic_DNA"/>
</dbReference>
<comment type="caution">
    <text evidence="1">The sequence shown here is derived from an EMBL/GenBank/DDBJ whole genome shotgun (WGS) entry which is preliminary data.</text>
</comment>
<organism evidence="1 2">
    <name type="scientific">Parelaphostrongylus tenuis</name>
    <name type="common">Meningeal worm</name>
    <dbReference type="NCBI Taxonomy" id="148309"/>
    <lineage>
        <taxon>Eukaryota</taxon>
        <taxon>Metazoa</taxon>
        <taxon>Ecdysozoa</taxon>
        <taxon>Nematoda</taxon>
        <taxon>Chromadorea</taxon>
        <taxon>Rhabditida</taxon>
        <taxon>Rhabditina</taxon>
        <taxon>Rhabditomorpha</taxon>
        <taxon>Strongyloidea</taxon>
        <taxon>Metastrongylidae</taxon>
        <taxon>Parelaphostrongylus</taxon>
    </lineage>
</organism>
<protein>
    <submittedName>
        <fullName evidence="1">Uncharacterized protein</fullName>
    </submittedName>
</protein>
<evidence type="ECO:0000313" key="1">
    <source>
        <dbReference type="EMBL" id="KAJ1367469.1"/>
    </source>
</evidence>
<dbReference type="Proteomes" id="UP001196413">
    <property type="component" value="Unassembled WGS sequence"/>
</dbReference>
<evidence type="ECO:0000313" key="2">
    <source>
        <dbReference type="Proteomes" id="UP001196413"/>
    </source>
</evidence>
<reference evidence="1" key="1">
    <citation type="submission" date="2021-06" db="EMBL/GenBank/DDBJ databases">
        <title>Parelaphostrongylus tenuis whole genome reference sequence.</title>
        <authorList>
            <person name="Garwood T.J."/>
            <person name="Larsen P.A."/>
            <person name="Fountain-Jones N.M."/>
            <person name="Garbe J.R."/>
            <person name="Macchietto M.G."/>
            <person name="Kania S.A."/>
            <person name="Gerhold R.W."/>
            <person name="Richards J.E."/>
            <person name="Wolf T.M."/>
        </authorList>
    </citation>
    <scope>NUCLEOTIDE SEQUENCE</scope>
    <source>
        <strain evidence="1">MNPRO001-30</strain>
        <tissue evidence="1">Meninges</tissue>
    </source>
</reference>
<name>A0AAD5R1H9_PARTN</name>
<dbReference type="AlphaFoldDB" id="A0AAD5R1H9"/>
<proteinExistence type="predicted"/>
<keyword evidence="2" id="KW-1185">Reference proteome</keyword>
<gene>
    <name evidence="1" type="ORF">KIN20_028383</name>
</gene>
<accession>A0AAD5R1H9</accession>